<dbReference type="AlphaFoldDB" id="A0A6B9FRK2"/>
<dbReference type="EMBL" id="CP043538">
    <property type="protein sequence ID" value="QGY03595.1"/>
    <property type="molecule type" value="Genomic_DNA"/>
</dbReference>
<reference evidence="1 2" key="1">
    <citation type="journal article" date="2012" name="Genet. Mol. Biol.">
        <title>Analysis of 16S rRNA and mxaF genes revealing insights into Methylobacterium niche-specific plant association.</title>
        <authorList>
            <person name="Dourado M.N."/>
            <person name="Andreote F.D."/>
            <person name="Dini-Andreote F."/>
            <person name="Conti R."/>
            <person name="Araujo J.M."/>
            <person name="Araujo W.L."/>
        </authorList>
    </citation>
    <scope>NUCLEOTIDE SEQUENCE [LARGE SCALE GENOMIC DNA]</scope>
    <source>
        <strain evidence="1 2">SR1.6/6</strain>
    </source>
</reference>
<protein>
    <submittedName>
        <fullName evidence="1">Uncharacterized protein</fullName>
    </submittedName>
</protein>
<evidence type="ECO:0000313" key="2">
    <source>
        <dbReference type="Proteomes" id="UP000012488"/>
    </source>
</evidence>
<organism evidence="1 2">
    <name type="scientific">Methylobacterium mesophilicum SR1.6/6</name>
    <dbReference type="NCBI Taxonomy" id="908290"/>
    <lineage>
        <taxon>Bacteria</taxon>
        <taxon>Pseudomonadati</taxon>
        <taxon>Pseudomonadota</taxon>
        <taxon>Alphaproteobacteria</taxon>
        <taxon>Hyphomicrobiales</taxon>
        <taxon>Methylobacteriaceae</taxon>
        <taxon>Methylobacterium</taxon>
    </lineage>
</organism>
<sequence length="252" mass="28651">MQKAISDRKMQISAPPSSTKEIDNLISLHINSLETHPTDFRRRKSPASRALSDKHRAMLETRRAQLRLSLTPANEEALEDAIAVIFGRPTQFGISEEEAYLKMKLYSEVLRGFPAWAMNEVQYRFGSGPWQCQWKGIGLPESHHIAAECRHILLPIERELARLNTLLDAEVYEDRATPDERERAVAHARTVISNMRSQSLANDSESTRNRIGNADRGFESNNYDSILQERIDNEHKSSWIHVSATGSIKTSE</sequence>
<dbReference type="RefSeq" id="WP_158168937.1">
    <property type="nucleotide sequence ID" value="NZ_CP043538.1"/>
</dbReference>
<gene>
    <name evidence="1" type="ORF">MMSR116_18155</name>
</gene>
<proteinExistence type="predicted"/>
<reference evidence="1 2" key="2">
    <citation type="journal article" date="2013" name="Genome Announc.">
        <title>Draft Genome Sequence of Methylobacterium mesophilicum Strain SR1.6/6, Isolated from Citrus sinensis.</title>
        <authorList>
            <person name="Marinho Almeida D."/>
            <person name="Dini-Andreote F."/>
            <person name="Camargo Neves A.A."/>
            <person name="Juca Ramos R.T."/>
            <person name="Andreote F.D."/>
            <person name="Carneiro A.R."/>
            <person name="Oliveira de Souza Lima A."/>
            <person name="Caracciolo Gomes de Sa P.H."/>
            <person name="Ribeiro Barbosa M.S."/>
            <person name="Araujo W.L."/>
            <person name="Silva A."/>
        </authorList>
    </citation>
    <scope>NUCLEOTIDE SEQUENCE [LARGE SCALE GENOMIC DNA]</scope>
    <source>
        <strain evidence="1 2">SR1.6/6</strain>
    </source>
</reference>
<dbReference type="Proteomes" id="UP000012488">
    <property type="component" value="Chromosome"/>
</dbReference>
<name>A0A6B9FRK2_9HYPH</name>
<evidence type="ECO:0000313" key="1">
    <source>
        <dbReference type="EMBL" id="QGY03595.1"/>
    </source>
</evidence>
<dbReference type="KEGG" id="mmes:MMSR116_18155"/>
<dbReference type="OrthoDB" id="7998404at2"/>
<accession>A0A6B9FRK2</accession>